<evidence type="ECO:0000256" key="1">
    <source>
        <dbReference type="SAM" id="MobiDB-lite"/>
    </source>
</evidence>
<accession>A0A8T0DY80</accession>
<keyword evidence="3" id="KW-1185">Reference proteome</keyword>
<gene>
    <name evidence="2" type="ORF">P879_03989</name>
</gene>
<organism evidence="2 3">
    <name type="scientific">Paragonimus westermani</name>
    <dbReference type="NCBI Taxonomy" id="34504"/>
    <lineage>
        <taxon>Eukaryota</taxon>
        <taxon>Metazoa</taxon>
        <taxon>Spiralia</taxon>
        <taxon>Lophotrochozoa</taxon>
        <taxon>Platyhelminthes</taxon>
        <taxon>Trematoda</taxon>
        <taxon>Digenea</taxon>
        <taxon>Plagiorchiida</taxon>
        <taxon>Troglotremata</taxon>
        <taxon>Troglotrematidae</taxon>
        <taxon>Paragonimus</taxon>
    </lineage>
</organism>
<evidence type="ECO:0000313" key="3">
    <source>
        <dbReference type="Proteomes" id="UP000699462"/>
    </source>
</evidence>
<dbReference type="EMBL" id="JTDF01000165">
    <property type="protein sequence ID" value="KAF8572122.1"/>
    <property type="molecule type" value="Genomic_DNA"/>
</dbReference>
<dbReference type="Pfam" id="PF15479">
    <property type="entry name" value="DUF4639"/>
    <property type="match status" value="1"/>
</dbReference>
<dbReference type="AlphaFoldDB" id="A0A8T0DY80"/>
<feature type="compositionally biased region" description="Basic and acidic residues" evidence="1">
    <location>
        <begin position="66"/>
        <end position="77"/>
    </location>
</feature>
<dbReference type="OrthoDB" id="193650at2759"/>
<dbReference type="Proteomes" id="UP000699462">
    <property type="component" value="Unassembled WGS sequence"/>
</dbReference>
<protein>
    <submittedName>
        <fullName evidence="2">Uncharacterized protein</fullName>
    </submittedName>
</protein>
<comment type="caution">
    <text evidence="2">The sequence shown here is derived from an EMBL/GenBank/DDBJ whole genome shotgun (WGS) entry which is preliminary data.</text>
</comment>
<reference evidence="2 3" key="1">
    <citation type="submission" date="2019-07" db="EMBL/GenBank/DDBJ databases">
        <title>Annotation for the trematode Paragonimus westermani.</title>
        <authorList>
            <person name="Choi Y.-J."/>
        </authorList>
    </citation>
    <scope>NUCLEOTIDE SEQUENCE [LARGE SCALE GENOMIC DNA]</scope>
    <source>
        <strain evidence="2">180907_Pwestermani</strain>
    </source>
</reference>
<dbReference type="InterPro" id="IPR028042">
    <property type="entry name" value="DUF4639"/>
</dbReference>
<name>A0A8T0DY80_9TREM</name>
<proteinExistence type="predicted"/>
<feature type="region of interest" description="Disordered" evidence="1">
    <location>
        <begin position="55"/>
        <end position="77"/>
    </location>
</feature>
<sequence length="77" mass="8584">MSLAFQLEFISHDIGEPDIEKNPEWQEDIVPDSCRIDSWAQGAISKRCAIASLSGEGGKDLTLPKQRPDDRLADNEE</sequence>
<evidence type="ECO:0000313" key="2">
    <source>
        <dbReference type="EMBL" id="KAF8572122.1"/>
    </source>
</evidence>